<protein>
    <submittedName>
        <fullName evidence="3">Site-specific DNA recombinase</fullName>
    </submittedName>
</protein>
<dbReference type="Pfam" id="PF00239">
    <property type="entry name" value="Resolvase"/>
    <property type="match status" value="1"/>
</dbReference>
<name>A0A1G9E701_9MICO</name>
<gene>
    <name evidence="3" type="ORF">SAMN05216282_11155</name>
</gene>
<dbReference type="SUPFAM" id="SSF53041">
    <property type="entry name" value="Resolvase-like"/>
    <property type="match status" value="1"/>
</dbReference>
<evidence type="ECO:0000256" key="2">
    <source>
        <dbReference type="ARBA" id="ARBA00023172"/>
    </source>
</evidence>
<dbReference type="RefSeq" id="WP_092323790.1">
    <property type="nucleotide sequence ID" value="NZ_FNFU01000011.1"/>
</dbReference>
<keyword evidence="4" id="KW-1185">Reference proteome</keyword>
<dbReference type="InterPro" id="IPR006119">
    <property type="entry name" value="Resolv_N"/>
</dbReference>
<dbReference type="PROSITE" id="PS51736">
    <property type="entry name" value="RECOMBINASES_3"/>
    <property type="match status" value="1"/>
</dbReference>
<dbReference type="PANTHER" id="PTHR30461">
    <property type="entry name" value="DNA-INVERTASE FROM LAMBDOID PROPHAGE"/>
    <property type="match status" value="1"/>
</dbReference>
<evidence type="ECO:0000313" key="4">
    <source>
        <dbReference type="Proteomes" id="UP000198701"/>
    </source>
</evidence>
<dbReference type="Proteomes" id="UP000198701">
    <property type="component" value="Unassembled WGS sequence"/>
</dbReference>
<keyword evidence="1" id="KW-0238">DNA-binding</keyword>
<reference evidence="3 4" key="1">
    <citation type="submission" date="2016-10" db="EMBL/GenBank/DDBJ databases">
        <authorList>
            <person name="de Groot N.N."/>
        </authorList>
    </citation>
    <scope>NUCLEOTIDE SEQUENCE [LARGE SCALE GENOMIC DNA]</scope>
    <source>
        <strain evidence="3 4">CGMCC 1.5382</strain>
    </source>
</reference>
<proteinExistence type="predicted"/>
<dbReference type="PANTHER" id="PTHR30461:SF2">
    <property type="entry name" value="SERINE RECOMBINASE PINE-RELATED"/>
    <property type="match status" value="1"/>
</dbReference>
<dbReference type="AlphaFoldDB" id="A0A1G9E701"/>
<dbReference type="GO" id="GO:0003677">
    <property type="term" value="F:DNA binding"/>
    <property type="evidence" value="ECO:0007669"/>
    <property type="project" value="UniProtKB-KW"/>
</dbReference>
<evidence type="ECO:0000256" key="1">
    <source>
        <dbReference type="ARBA" id="ARBA00023125"/>
    </source>
</evidence>
<dbReference type="OrthoDB" id="128993at2"/>
<dbReference type="InterPro" id="IPR036162">
    <property type="entry name" value="Resolvase-like_N_sf"/>
</dbReference>
<dbReference type="InterPro" id="IPR050639">
    <property type="entry name" value="SSR_resolvase"/>
</dbReference>
<keyword evidence="2" id="KW-0233">DNA recombination</keyword>
<dbReference type="Gene3D" id="3.40.50.1390">
    <property type="entry name" value="Resolvase, N-terminal catalytic domain"/>
    <property type="match status" value="1"/>
</dbReference>
<dbReference type="CDD" id="cd00338">
    <property type="entry name" value="Ser_Recombinase"/>
    <property type="match status" value="1"/>
</dbReference>
<dbReference type="SMART" id="SM00857">
    <property type="entry name" value="Resolvase"/>
    <property type="match status" value="1"/>
</dbReference>
<dbReference type="STRING" id="386301.SAMN05216282_11155"/>
<sequence length="221" mass="23698">MTKRMLGYLRISRADRSRDTSLGIEAQREAILSTATVKGWEIVGWYVDDGVSGKDTDRPGLQAALAVLRSRKRCDASGLVAAKLDRLSRSVIDFSDLLATSHRQRWAIAVLDFDLDTGNATGRFIAGVLMQVAQFERELIGERTSAALAALKAEGVQLGKPSQVTPEVQAAILQHHAAGLSLSAIARQLNIEGVPTQSGVGQWSHTVVGGVVRRSAEKVAA</sequence>
<organism evidence="3 4">
    <name type="scientific">Cryobacterium psychrotolerans</name>
    <dbReference type="NCBI Taxonomy" id="386301"/>
    <lineage>
        <taxon>Bacteria</taxon>
        <taxon>Bacillati</taxon>
        <taxon>Actinomycetota</taxon>
        <taxon>Actinomycetes</taxon>
        <taxon>Micrococcales</taxon>
        <taxon>Microbacteriaceae</taxon>
        <taxon>Cryobacterium</taxon>
    </lineage>
</organism>
<dbReference type="EMBL" id="FNFU01000011">
    <property type="protein sequence ID" value="SDK71916.1"/>
    <property type="molecule type" value="Genomic_DNA"/>
</dbReference>
<accession>A0A1G9E701</accession>
<evidence type="ECO:0000313" key="3">
    <source>
        <dbReference type="EMBL" id="SDK71916.1"/>
    </source>
</evidence>
<dbReference type="GO" id="GO:0000150">
    <property type="term" value="F:DNA strand exchange activity"/>
    <property type="evidence" value="ECO:0007669"/>
    <property type="project" value="InterPro"/>
</dbReference>